<keyword evidence="3" id="KW-0804">Transcription</keyword>
<dbReference type="SUPFAM" id="SSF46785">
    <property type="entry name" value="Winged helix' DNA-binding domain"/>
    <property type="match status" value="1"/>
</dbReference>
<evidence type="ECO:0000256" key="3">
    <source>
        <dbReference type="ARBA" id="ARBA00023163"/>
    </source>
</evidence>
<accession>A0ABV7G771</accession>
<sequence length="164" mass="18917">MIQIPDKLQLDEFDRRILRLLQRDAAIPIARLAEAVGLSATPCWRRIQKLEQAGVIRGRVALLDRQRMNVGITVFIAIRTNQHNAAWLERFRNSVSDIPEILDIYRMSGEIDYLLRAVVPSIQAYDALYQRLIDRVDLSDVNSMFAMEEMKSTTEIPVDYTRNA</sequence>
<dbReference type="EMBL" id="JBHRTN010000026">
    <property type="protein sequence ID" value="MFC3127371.1"/>
    <property type="molecule type" value="Genomic_DNA"/>
</dbReference>
<evidence type="ECO:0000313" key="5">
    <source>
        <dbReference type="EMBL" id="MFC3127371.1"/>
    </source>
</evidence>
<dbReference type="SUPFAM" id="SSF54909">
    <property type="entry name" value="Dimeric alpha+beta barrel"/>
    <property type="match status" value="1"/>
</dbReference>
<dbReference type="SMART" id="SM00344">
    <property type="entry name" value="HTH_ASNC"/>
    <property type="match status" value="1"/>
</dbReference>
<dbReference type="InterPro" id="IPR011008">
    <property type="entry name" value="Dimeric_a/b-barrel"/>
</dbReference>
<keyword evidence="1" id="KW-0805">Transcription regulation</keyword>
<dbReference type="InterPro" id="IPR011991">
    <property type="entry name" value="ArsR-like_HTH"/>
</dbReference>
<reference evidence="6" key="1">
    <citation type="journal article" date="2019" name="Int. J. Syst. Evol. Microbiol.">
        <title>The Global Catalogue of Microorganisms (GCM) 10K type strain sequencing project: providing services to taxonomists for standard genome sequencing and annotation.</title>
        <authorList>
            <consortium name="The Broad Institute Genomics Platform"/>
            <consortium name="The Broad Institute Genome Sequencing Center for Infectious Disease"/>
            <person name="Wu L."/>
            <person name="Ma J."/>
        </authorList>
    </citation>
    <scope>NUCLEOTIDE SEQUENCE [LARGE SCALE GENOMIC DNA]</scope>
    <source>
        <strain evidence="6">KCTC 52094</strain>
    </source>
</reference>
<dbReference type="Pfam" id="PF01037">
    <property type="entry name" value="AsnC_trans_reg"/>
    <property type="match status" value="1"/>
</dbReference>
<feature type="domain" description="HTH asnC-type" evidence="4">
    <location>
        <begin position="10"/>
        <end position="73"/>
    </location>
</feature>
<dbReference type="CDD" id="cd00090">
    <property type="entry name" value="HTH_ARSR"/>
    <property type="match status" value="1"/>
</dbReference>
<dbReference type="InterPro" id="IPR036390">
    <property type="entry name" value="WH_DNA-bd_sf"/>
</dbReference>
<dbReference type="PANTHER" id="PTHR30154:SF17">
    <property type="entry name" value="DNA-BINDING TRANSCRIPTIONAL ACTIVATOR DECR"/>
    <property type="match status" value="1"/>
</dbReference>
<comment type="caution">
    <text evidence="5">The sequence shown here is derived from an EMBL/GenBank/DDBJ whole genome shotgun (WGS) entry which is preliminary data.</text>
</comment>
<dbReference type="PROSITE" id="PS50956">
    <property type="entry name" value="HTH_ASNC_2"/>
    <property type="match status" value="1"/>
</dbReference>
<dbReference type="RefSeq" id="WP_379599371.1">
    <property type="nucleotide sequence ID" value="NZ_JBHRTN010000026.1"/>
</dbReference>
<dbReference type="Proteomes" id="UP001595593">
    <property type="component" value="Unassembled WGS sequence"/>
</dbReference>
<dbReference type="InterPro" id="IPR036388">
    <property type="entry name" value="WH-like_DNA-bd_sf"/>
</dbReference>
<dbReference type="InterPro" id="IPR000485">
    <property type="entry name" value="AsnC-type_HTH_dom"/>
</dbReference>
<organism evidence="5 6">
    <name type="scientific">Teichococcus globiformis</name>
    <dbReference type="NCBI Taxonomy" id="2307229"/>
    <lineage>
        <taxon>Bacteria</taxon>
        <taxon>Pseudomonadati</taxon>
        <taxon>Pseudomonadota</taxon>
        <taxon>Alphaproteobacteria</taxon>
        <taxon>Acetobacterales</taxon>
        <taxon>Roseomonadaceae</taxon>
        <taxon>Roseomonas</taxon>
    </lineage>
</organism>
<evidence type="ECO:0000256" key="2">
    <source>
        <dbReference type="ARBA" id="ARBA00023125"/>
    </source>
</evidence>
<evidence type="ECO:0000256" key="1">
    <source>
        <dbReference type="ARBA" id="ARBA00023015"/>
    </source>
</evidence>
<keyword evidence="6" id="KW-1185">Reference proteome</keyword>
<dbReference type="Gene3D" id="3.30.70.920">
    <property type="match status" value="1"/>
</dbReference>
<protein>
    <submittedName>
        <fullName evidence="5">Lrp/AsnC family transcriptional regulator</fullName>
    </submittedName>
</protein>
<dbReference type="Gene3D" id="1.10.10.10">
    <property type="entry name" value="Winged helix-like DNA-binding domain superfamily/Winged helix DNA-binding domain"/>
    <property type="match status" value="1"/>
</dbReference>
<evidence type="ECO:0000259" key="4">
    <source>
        <dbReference type="PROSITE" id="PS50956"/>
    </source>
</evidence>
<evidence type="ECO:0000313" key="6">
    <source>
        <dbReference type="Proteomes" id="UP001595593"/>
    </source>
</evidence>
<gene>
    <name evidence="5" type="ORF">ACFOD4_20095</name>
</gene>
<dbReference type="Pfam" id="PF13404">
    <property type="entry name" value="HTH_AsnC-type"/>
    <property type="match status" value="1"/>
</dbReference>
<name>A0ABV7G771_9PROT</name>
<proteinExistence type="predicted"/>
<dbReference type="PRINTS" id="PR00033">
    <property type="entry name" value="HTHASNC"/>
</dbReference>
<dbReference type="InterPro" id="IPR019887">
    <property type="entry name" value="Tscrpt_reg_AsnC/Lrp_C"/>
</dbReference>
<dbReference type="PANTHER" id="PTHR30154">
    <property type="entry name" value="LEUCINE-RESPONSIVE REGULATORY PROTEIN"/>
    <property type="match status" value="1"/>
</dbReference>
<dbReference type="InterPro" id="IPR019888">
    <property type="entry name" value="Tscrpt_reg_AsnC-like"/>
</dbReference>
<keyword evidence="2" id="KW-0238">DNA-binding</keyword>